<evidence type="ECO:0000313" key="1">
    <source>
        <dbReference type="EMBL" id="KAI3772378.1"/>
    </source>
</evidence>
<name>A0ACB9FN55_ARCLA</name>
<keyword evidence="2" id="KW-1185">Reference proteome</keyword>
<accession>A0ACB9FN55</accession>
<reference evidence="2" key="1">
    <citation type="journal article" date="2022" name="Mol. Ecol. Resour.">
        <title>The genomes of chicory, endive, great burdock and yacon provide insights into Asteraceae palaeo-polyploidization history and plant inulin production.</title>
        <authorList>
            <person name="Fan W."/>
            <person name="Wang S."/>
            <person name="Wang H."/>
            <person name="Wang A."/>
            <person name="Jiang F."/>
            <person name="Liu H."/>
            <person name="Zhao H."/>
            <person name="Xu D."/>
            <person name="Zhang Y."/>
        </authorList>
    </citation>
    <scope>NUCLEOTIDE SEQUENCE [LARGE SCALE GENOMIC DNA]</scope>
    <source>
        <strain evidence="2">cv. Niubang</strain>
    </source>
</reference>
<sequence>MDSVGSGEWVELKGNNKEMQEPNKLEGYIKDGGPNVKVRGRLQHEEAQSVRHNLNGTALRNSSPSQKLSSSQKENNTCGTVPVSVGKSLTGRNNEKSRSNMLGLRRGRTSFHLFKKKARAKSHKMGQRRDTRVGDCGRTEKEHRSIEVGVAERATSMFMWNGGVVAKIRQRETFMEVHGGFEIMEGASGIKSANVQNIIISQHLLEVDVQQMEVSSGSGSDTNHSTRLLEISLSIPNPNLFISSHLQPQIHSKTCFSLSLIDAVIGVMAGAALDMSLDDLIKNNKKSGGGGDGRGRGRASAPGPTRRFNNRGANRATPYGGPKAPDAAWKHDMFGVADQVMGNVGPGGRPSAIETGTKLYVSNLDYGVSNEDIKELFAEVGDLKKYSIHYDRSGRSKGTAEIVFSRRQDALAAVKRYNNVQLDGKPMKIEIVGLNIVAPVGGLPLANNSIGNMNGFPRSGQGRNAGFGRSRGGGGGRGAARGRGRGRGRGEKISADDLDADLEKYHSESMQTN</sequence>
<dbReference type="Proteomes" id="UP001055879">
    <property type="component" value="Linkage Group LG01"/>
</dbReference>
<protein>
    <submittedName>
        <fullName evidence="1">Uncharacterized protein</fullName>
    </submittedName>
</protein>
<comment type="caution">
    <text evidence="1">The sequence shown here is derived from an EMBL/GenBank/DDBJ whole genome shotgun (WGS) entry which is preliminary data.</text>
</comment>
<gene>
    <name evidence="1" type="ORF">L6452_03563</name>
</gene>
<organism evidence="1 2">
    <name type="scientific">Arctium lappa</name>
    <name type="common">Greater burdock</name>
    <name type="synonym">Lappa major</name>
    <dbReference type="NCBI Taxonomy" id="4217"/>
    <lineage>
        <taxon>Eukaryota</taxon>
        <taxon>Viridiplantae</taxon>
        <taxon>Streptophyta</taxon>
        <taxon>Embryophyta</taxon>
        <taxon>Tracheophyta</taxon>
        <taxon>Spermatophyta</taxon>
        <taxon>Magnoliopsida</taxon>
        <taxon>eudicotyledons</taxon>
        <taxon>Gunneridae</taxon>
        <taxon>Pentapetalae</taxon>
        <taxon>asterids</taxon>
        <taxon>campanulids</taxon>
        <taxon>Asterales</taxon>
        <taxon>Asteraceae</taxon>
        <taxon>Carduoideae</taxon>
        <taxon>Cardueae</taxon>
        <taxon>Arctiinae</taxon>
        <taxon>Arctium</taxon>
    </lineage>
</organism>
<proteinExistence type="predicted"/>
<evidence type="ECO:0000313" key="2">
    <source>
        <dbReference type="Proteomes" id="UP001055879"/>
    </source>
</evidence>
<dbReference type="EMBL" id="CM042047">
    <property type="protein sequence ID" value="KAI3772378.1"/>
    <property type="molecule type" value="Genomic_DNA"/>
</dbReference>
<reference evidence="1 2" key="2">
    <citation type="journal article" date="2022" name="Mol. Ecol. Resour.">
        <title>The genomes of chicory, endive, great burdock and yacon provide insights into Asteraceae paleo-polyploidization history and plant inulin production.</title>
        <authorList>
            <person name="Fan W."/>
            <person name="Wang S."/>
            <person name="Wang H."/>
            <person name="Wang A."/>
            <person name="Jiang F."/>
            <person name="Liu H."/>
            <person name="Zhao H."/>
            <person name="Xu D."/>
            <person name="Zhang Y."/>
        </authorList>
    </citation>
    <scope>NUCLEOTIDE SEQUENCE [LARGE SCALE GENOMIC DNA]</scope>
    <source>
        <strain evidence="2">cv. Niubang</strain>
    </source>
</reference>